<protein>
    <submittedName>
        <fullName evidence="1">Uncharacterized protein</fullName>
    </submittedName>
</protein>
<proteinExistence type="predicted"/>
<name>A0A261FZK3_9BIFI</name>
<dbReference type="Proteomes" id="UP000216451">
    <property type="component" value="Unassembled WGS sequence"/>
</dbReference>
<accession>A0A261FZK3</accession>
<dbReference type="AlphaFoldDB" id="A0A261FZK3"/>
<evidence type="ECO:0000313" key="2">
    <source>
        <dbReference type="Proteomes" id="UP000216451"/>
    </source>
</evidence>
<evidence type="ECO:0000313" key="1">
    <source>
        <dbReference type="EMBL" id="OZG64622.1"/>
    </source>
</evidence>
<gene>
    <name evidence="1" type="ORF">BAQU_2015</name>
</gene>
<feature type="non-terminal residue" evidence="1">
    <location>
        <position position="1"/>
    </location>
</feature>
<dbReference type="EMBL" id="MWXA01000018">
    <property type="protein sequence ID" value="OZG64622.1"/>
    <property type="molecule type" value="Genomic_DNA"/>
</dbReference>
<organism evidence="1 2">
    <name type="scientific">Bifidobacterium aquikefiri</name>
    <dbReference type="NCBI Taxonomy" id="1653207"/>
    <lineage>
        <taxon>Bacteria</taxon>
        <taxon>Bacillati</taxon>
        <taxon>Actinomycetota</taxon>
        <taxon>Actinomycetes</taxon>
        <taxon>Bifidobacteriales</taxon>
        <taxon>Bifidobacteriaceae</taxon>
        <taxon>Bifidobacterium</taxon>
    </lineage>
</organism>
<reference evidence="1 2" key="1">
    <citation type="journal article" date="2017" name="BMC Genomics">
        <title>Comparative genomic and phylogenomic analyses of the Bifidobacteriaceae family.</title>
        <authorList>
            <person name="Lugli G.A."/>
            <person name="Milani C."/>
            <person name="Turroni F."/>
            <person name="Duranti S."/>
            <person name="Mancabelli L."/>
            <person name="Mangifesta M."/>
            <person name="Ferrario C."/>
            <person name="Modesto M."/>
            <person name="Mattarelli P."/>
            <person name="Jiri K."/>
            <person name="van Sinderen D."/>
            <person name="Ventura M."/>
        </authorList>
    </citation>
    <scope>NUCLEOTIDE SEQUENCE [LARGE SCALE GENOMIC DNA]</scope>
    <source>
        <strain evidence="1 2">LMG 28769</strain>
    </source>
</reference>
<comment type="caution">
    <text evidence="1">The sequence shown here is derived from an EMBL/GenBank/DDBJ whole genome shotgun (WGS) entry which is preliminary data.</text>
</comment>
<sequence length="84" mass="9530">RLKTAVRGHRLLRINGLAMPCGFIYVKTHRDIPRAAEHAVVIRIVSFVHLGDVISAIRRQQLLDQNRVIGIEVWVFGLCWCTGV</sequence>
<keyword evidence="2" id="KW-1185">Reference proteome</keyword>